<protein>
    <submittedName>
        <fullName evidence="1">Uncharacterized protein</fullName>
    </submittedName>
</protein>
<organism evidence="1 2">
    <name type="scientific">Colocasia esculenta</name>
    <name type="common">Wild taro</name>
    <name type="synonym">Arum esculentum</name>
    <dbReference type="NCBI Taxonomy" id="4460"/>
    <lineage>
        <taxon>Eukaryota</taxon>
        <taxon>Viridiplantae</taxon>
        <taxon>Streptophyta</taxon>
        <taxon>Embryophyta</taxon>
        <taxon>Tracheophyta</taxon>
        <taxon>Spermatophyta</taxon>
        <taxon>Magnoliopsida</taxon>
        <taxon>Liliopsida</taxon>
        <taxon>Araceae</taxon>
        <taxon>Aroideae</taxon>
        <taxon>Colocasieae</taxon>
        <taxon>Colocasia</taxon>
    </lineage>
</organism>
<dbReference type="EMBL" id="NMUH01000598">
    <property type="protein sequence ID" value="MQL81935.1"/>
    <property type="molecule type" value="Genomic_DNA"/>
</dbReference>
<accession>A0A843UEM9</accession>
<gene>
    <name evidence="1" type="ORF">Taro_014408</name>
</gene>
<sequence length="128" mass="13647">LSGAARSLPPPLPPAAPCCSCPDDFGGGASLLSDEAEYCYHQLLGGERESEAKHKTGVGVEEKFWFLRGGRRILLRRDDGEIKVVFWAPASPCDTTHLGKPFLPCSPADREKGAGVGAPLYVLGKRPA</sequence>
<dbReference type="Proteomes" id="UP000652761">
    <property type="component" value="Unassembled WGS sequence"/>
</dbReference>
<proteinExistence type="predicted"/>
<dbReference type="AlphaFoldDB" id="A0A843UEM9"/>
<evidence type="ECO:0000313" key="2">
    <source>
        <dbReference type="Proteomes" id="UP000652761"/>
    </source>
</evidence>
<feature type="non-terminal residue" evidence="1">
    <location>
        <position position="1"/>
    </location>
</feature>
<name>A0A843UEM9_COLES</name>
<keyword evidence="2" id="KW-1185">Reference proteome</keyword>
<reference evidence="1" key="1">
    <citation type="submission" date="2017-07" db="EMBL/GenBank/DDBJ databases">
        <title>Taro Niue Genome Assembly and Annotation.</title>
        <authorList>
            <person name="Atibalentja N."/>
            <person name="Keating K."/>
            <person name="Fields C.J."/>
        </authorList>
    </citation>
    <scope>NUCLEOTIDE SEQUENCE</scope>
    <source>
        <strain evidence="1">Niue_2</strain>
        <tissue evidence="1">Leaf</tissue>
    </source>
</reference>
<comment type="caution">
    <text evidence="1">The sequence shown here is derived from an EMBL/GenBank/DDBJ whole genome shotgun (WGS) entry which is preliminary data.</text>
</comment>
<evidence type="ECO:0000313" key="1">
    <source>
        <dbReference type="EMBL" id="MQL81935.1"/>
    </source>
</evidence>